<dbReference type="EMBL" id="GBXM01019251">
    <property type="protein sequence ID" value="JAH89326.1"/>
    <property type="molecule type" value="Transcribed_RNA"/>
</dbReference>
<name>A0A0E9WGC4_ANGAN</name>
<reference evidence="1" key="2">
    <citation type="journal article" date="2015" name="Fish Shellfish Immunol.">
        <title>Early steps in the European eel (Anguilla anguilla)-Vibrio vulnificus interaction in the gills: Role of the RtxA13 toxin.</title>
        <authorList>
            <person name="Callol A."/>
            <person name="Pajuelo D."/>
            <person name="Ebbesson L."/>
            <person name="Teles M."/>
            <person name="MacKenzie S."/>
            <person name="Amaro C."/>
        </authorList>
    </citation>
    <scope>NUCLEOTIDE SEQUENCE</scope>
</reference>
<organism evidence="1">
    <name type="scientific">Anguilla anguilla</name>
    <name type="common">European freshwater eel</name>
    <name type="synonym">Muraena anguilla</name>
    <dbReference type="NCBI Taxonomy" id="7936"/>
    <lineage>
        <taxon>Eukaryota</taxon>
        <taxon>Metazoa</taxon>
        <taxon>Chordata</taxon>
        <taxon>Craniata</taxon>
        <taxon>Vertebrata</taxon>
        <taxon>Euteleostomi</taxon>
        <taxon>Actinopterygii</taxon>
        <taxon>Neopterygii</taxon>
        <taxon>Teleostei</taxon>
        <taxon>Anguilliformes</taxon>
        <taxon>Anguillidae</taxon>
        <taxon>Anguilla</taxon>
    </lineage>
</organism>
<proteinExistence type="predicted"/>
<evidence type="ECO:0000313" key="1">
    <source>
        <dbReference type="EMBL" id="JAH89326.1"/>
    </source>
</evidence>
<accession>A0A0E9WGC4</accession>
<sequence>MKGTIQMTILESEVHLFQKLKDFSCIIVKEEGTPTE</sequence>
<protein>
    <submittedName>
        <fullName evidence="1">Uncharacterized protein</fullName>
    </submittedName>
</protein>
<dbReference type="AlphaFoldDB" id="A0A0E9WGC4"/>
<reference evidence="1" key="1">
    <citation type="submission" date="2014-11" db="EMBL/GenBank/DDBJ databases">
        <authorList>
            <person name="Amaro Gonzalez C."/>
        </authorList>
    </citation>
    <scope>NUCLEOTIDE SEQUENCE</scope>
</reference>